<organism evidence="1 2">
    <name type="scientific">Ditylenchus destructor</name>
    <dbReference type="NCBI Taxonomy" id="166010"/>
    <lineage>
        <taxon>Eukaryota</taxon>
        <taxon>Metazoa</taxon>
        <taxon>Ecdysozoa</taxon>
        <taxon>Nematoda</taxon>
        <taxon>Chromadorea</taxon>
        <taxon>Rhabditida</taxon>
        <taxon>Tylenchina</taxon>
        <taxon>Tylenchomorpha</taxon>
        <taxon>Sphaerularioidea</taxon>
        <taxon>Anguinidae</taxon>
        <taxon>Anguininae</taxon>
        <taxon>Ditylenchus</taxon>
    </lineage>
</organism>
<evidence type="ECO:0000313" key="2">
    <source>
        <dbReference type="Proteomes" id="UP001201812"/>
    </source>
</evidence>
<evidence type="ECO:0000313" key="1">
    <source>
        <dbReference type="EMBL" id="KAI1726092.1"/>
    </source>
</evidence>
<name>A0AAD4RCH6_9BILA</name>
<gene>
    <name evidence="1" type="ORF">DdX_02787</name>
</gene>
<reference evidence="1" key="1">
    <citation type="submission" date="2022-01" db="EMBL/GenBank/DDBJ databases">
        <title>Genome Sequence Resource for Two Populations of Ditylenchus destructor, the Migratory Endoparasitic Phytonematode.</title>
        <authorList>
            <person name="Zhang H."/>
            <person name="Lin R."/>
            <person name="Xie B."/>
        </authorList>
    </citation>
    <scope>NUCLEOTIDE SEQUENCE</scope>
    <source>
        <strain evidence="1">BazhouSP</strain>
    </source>
</reference>
<protein>
    <submittedName>
        <fullName evidence="1">Uncharacterized protein</fullName>
    </submittedName>
</protein>
<keyword evidence="2" id="KW-1185">Reference proteome</keyword>
<dbReference type="EMBL" id="JAKKPZ010000002">
    <property type="protein sequence ID" value="KAI1726092.1"/>
    <property type="molecule type" value="Genomic_DNA"/>
</dbReference>
<dbReference type="Proteomes" id="UP001201812">
    <property type="component" value="Unassembled WGS sequence"/>
</dbReference>
<accession>A0AAD4RCH6</accession>
<sequence length="140" mass="15776">MAWPALCSGRVWALSSAGGSISKIVGVEQKMEGQSKVAFLFPSSFPPLVLSAPDLQSLTFYFGETPLFLMGDKRDFERADHRGMHHPKKQYSNKKSEQRVFRGETRRVFVVVVEVAIADQFKFHAIPPPTPTQKSHWQSI</sequence>
<dbReference type="AlphaFoldDB" id="A0AAD4RCH6"/>
<proteinExistence type="predicted"/>
<comment type="caution">
    <text evidence="1">The sequence shown here is derived from an EMBL/GenBank/DDBJ whole genome shotgun (WGS) entry which is preliminary data.</text>
</comment>